<feature type="region of interest" description="Disordered" evidence="7">
    <location>
        <begin position="164"/>
        <end position="189"/>
    </location>
</feature>
<evidence type="ECO:0000256" key="1">
    <source>
        <dbReference type="ARBA" id="ARBA00002190"/>
    </source>
</evidence>
<keyword evidence="6" id="KW-0814">Transposable element</keyword>
<evidence type="ECO:0000256" key="6">
    <source>
        <dbReference type="RuleBase" id="RU365089"/>
    </source>
</evidence>
<name>A0ABN5HVS4_9ACTN</name>
<dbReference type="PANTHER" id="PTHR33217:SF8">
    <property type="entry name" value="MUTATOR FAMILY TRANSPOSASE"/>
    <property type="match status" value="1"/>
</dbReference>
<evidence type="ECO:0000256" key="4">
    <source>
        <dbReference type="ARBA" id="ARBA00023125"/>
    </source>
</evidence>
<accession>A0ABN5HVS4</accession>
<dbReference type="InterPro" id="IPR001207">
    <property type="entry name" value="Transposase_mutator"/>
</dbReference>
<keyword evidence="9" id="KW-1185">Reference proteome</keyword>
<proteinExistence type="inferred from homology"/>
<keyword evidence="3 6" id="KW-0815">Transposition</keyword>
<reference evidence="8 9" key="1">
    <citation type="submission" date="2018-02" db="EMBL/GenBank/DDBJ databases">
        <title>Complete genome sequence of Streptomyces dengpaensis, the producer of angucyclines.</title>
        <authorList>
            <person name="Yumei L."/>
        </authorList>
    </citation>
    <scope>NUCLEOTIDE SEQUENCE [LARGE SCALE GENOMIC DNA]</scope>
    <source>
        <strain evidence="8 9">XZHG99</strain>
    </source>
</reference>
<evidence type="ECO:0000256" key="7">
    <source>
        <dbReference type="SAM" id="MobiDB-lite"/>
    </source>
</evidence>
<evidence type="ECO:0000313" key="8">
    <source>
        <dbReference type="EMBL" id="AVH54695.1"/>
    </source>
</evidence>
<comment type="similarity">
    <text evidence="2 6">Belongs to the transposase mutator family.</text>
</comment>
<evidence type="ECO:0000313" key="9">
    <source>
        <dbReference type="Proteomes" id="UP000238413"/>
    </source>
</evidence>
<evidence type="ECO:0000256" key="3">
    <source>
        <dbReference type="ARBA" id="ARBA00022578"/>
    </source>
</evidence>
<gene>
    <name evidence="8" type="ORF">C4B68_01375</name>
</gene>
<dbReference type="EMBL" id="CP026652">
    <property type="protein sequence ID" value="AVH54695.1"/>
    <property type="molecule type" value="Genomic_DNA"/>
</dbReference>
<feature type="region of interest" description="Disordered" evidence="7">
    <location>
        <begin position="236"/>
        <end position="278"/>
    </location>
</feature>
<evidence type="ECO:0000256" key="2">
    <source>
        <dbReference type="ARBA" id="ARBA00010961"/>
    </source>
</evidence>
<organism evidence="8 9">
    <name type="scientific">Streptomyces dengpaensis</name>
    <dbReference type="NCBI Taxonomy" id="2049881"/>
    <lineage>
        <taxon>Bacteria</taxon>
        <taxon>Bacillati</taxon>
        <taxon>Actinomycetota</taxon>
        <taxon>Actinomycetes</taxon>
        <taxon>Kitasatosporales</taxon>
        <taxon>Streptomycetaceae</taxon>
        <taxon>Streptomyces</taxon>
    </lineage>
</organism>
<keyword evidence="4 6" id="KW-0238">DNA-binding</keyword>
<feature type="compositionally biased region" description="Low complexity" evidence="7">
    <location>
        <begin position="255"/>
        <end position="278"/>
    </location>
</feature>
<dbReference type="PANTHER" id="PTHR33217">
    <property type="entry name" value="TRANSPOSASE FOR INSERTION SEQUENCE ELEMENT IS1081"/>
    <property type="match status" value="1"/>
</dbReference>
<evidence type="ECO:0000256" key="5">
    <source>
        <dbReference type="ARBA" id="ARBA00023172"/>
    </source>
</evidence>
<keyword evidence="5 6" id="KW-0233">DNA recombination</keyword>
<sequence length="278" mass="29103">MSTTTDHLIEAADGVSLAGAGESVEGAEVKSMPVSANGLSSELLEELAALAAEKVRLGGLRLMGEGGLLPELAQHLMQAALEAEMDVHLAAEAGQAGGRGSRSGGNMRNGYRAKKVMTEVGTVTVQVPRDRLGTFSPRLLPKYARRTGALDEMVLSLTAKPQVQRARAEVPHPVRSQPPGPTGEVEADGGLEPRAQGVVTDPSAQAGVRIVSLARQQRRVGVLVVVAELAADIAQPPVQQRRWSRSPRPDAVSARGRGCPCRNGRGSCRSRPGPDASP</sequence>
<protein>
    <recommendedName>
        <fullName evidence="6">Mutator family transposase</fullName>
    </recommendedName>
</protein>
<dbReference type="Pfam" id="PF00872">
    <property type="entry name" value="Transposase_mut"/>
    <property type="match status" value="1"/>
</dbReference>
<dbReference type="Proteomes" id="UP000238413">
    <property type="component" value="Chromosome"/>
</dbReference>
<comment type="function">
    <text evidence="1 6">Required for the transposition of the insertion element.</text>
</comment>